<reference evidence="2" key="1">
    <citation type="submission" date="2016-07" db="EMBL/GenBank/DDBJ databases">
        <title>De novo transcriptome assembly of four accessions of the metal hyperaccumulator plant Noccaea caerulescens.</title>
        <authorList>
            <person name="Blande D."/>
            <person name="Halimaa P."/>
            <person name="Tervahauta A.I."/>
            <person name="Aarts M.G."/>
            <person name="Karenlampi S.O."/>
        </authorList>
    </citation>
    <scope>NUCLEOTIDE SEQUENCE</scope>
</reference>
<keyword evidence="1" id="KW-0732">Signal</keyword>
<dbReference type="AlphaFoldDB" id="A0A1J3ICE2"/>
<dbReference type="EMBL" id="GEVL01000393">
    <property type="protein sequence ID" value="JAU76948.1"/>
    <property type="molecule type" value="Transcribed_RNA"/>
</dbReference>
<feature type="signal peptide" evidence="1">
    <location>
        <begin position="1"/>
        <end position="17"/>
    </location>
</feature>
<proteinExistence type="predicted"/>
<organism evidence="2">
    <name type="scientific">Noccaea caerulescens</name>
    <name type="common">Alpine penny-cress</name>
    <name type="synonym">Thlaspi caerulescens</name>
    <dbReference type="NCBI Taxonomy" id="107243"/>
    <lineage>
        <taxon>Eukaryota</taxon>
        <taxon>Viridiplantae</taxon>
        <taxon>Streptophyta</taxon>
        <taxon>Embryophyta</taxon>
        <taxon>Tracheophyta</taxon>
        <taxon>Spermatophyta</taxon>
        <taxon>Magnoliopsida</taxon>
        <taxon>eudicotyledons</taxon>
        <taxon>Gunneridae</taxon>
        <taxon>Pentapetalae</taxon>
        <taxon>rosids</taxon>
        <taxon>malvids</taxon>
        <taxon>Brassicales</taxon>
        <taxon>Brassicaceae</taxon>
        <taxon>Coluteocarpeae</taxon>
        <taxon>Noccaea</taxon>
    </lineage>
</organism>
<sequence length="167" mass="19038">MSSWVLSFFSLTQRLLLEIAVETRPFLLLSNTPFVAPCTTNHPPIIKRPNTHQTEIRIQIPCVTNHTGELTTTIIGNIEFLLIYHQIHENDATRVARRFNDFVTAVMVSTEHGRGTQMDMHFTVTDFNSQATNRLDVDLLIANLQTSNRVPTLDEQNEDCPICLQTF</sequence>
<accession>A0A1J3ICE2</accession>
<feature type="chain" id="PRO_5009623362" evidence="1">
    <location>
        <begin position="18"/>
        <end position="167"/>
    </location>
</feature>
<name>A0A1J3ICE2_NOCCA</name>
<protein>
    <submittedName>
        <fullName evidence="2">Uncharacterized protein</fullName>
    </submittedName>
</protein>
<evidence type="ECO:0000256" key="1">
    <source>
        <dbReference type="SAM" id="SignalP"/>
    </source>
</evidence>
<evidence type="ECO:0000313" key="2">
    <source>
        <dbReference type="EMBL" id="JAU76948.1"/>
    </source>
</evidence>
<gene>
    <name evidence="2" type="ORF">LE_TR18168_c1_g1_i1_g.58471</name>
</gene>